<geneLocation type="mitochondrion" evidence="1"/>
<dbReference type="EMBL" id="LKAM01000005">
    <property type="protein sequence ID" value="KUM48465.1"/>
    <property type="molecule type" value="Genomic_DNA"/>
</dbReference>
<accession>A0A101M078</accession>
<organism evidence="1">
    <name type="scientific">Picea glauca</name>
    <name type="common">White spruce</name>
    <name type="synonym">Pinus glauca</name>
    <dbReference type="NCBI Taxonomy" id="3330"/>
    <lineage>
        <taxon>Eukaryota</taxon>
        <taxon>Viridiplantae</taxon>
        <taxon>Streptophyta</taxon>
        <taxon>Embryophyta</taxon>
        <taxon>Tracheophyta</taxon>
        <taxon>Spermatophyta</taxon>
        <taxon>Pinopsida</taxon>
        <taxon>Pinidae</taxon>
        <taxon>Conifers I</taxon>
        <taxon>Pinales</taxon>
        <taxon>Pinaceae</taxon>
        <taxon>Picea</taxon>
    </lineage>
</organism>
<protein>
    <submittedName>
        <fullName evidence="1">Uncharacterized protein</fullName>
    </submittedName>
</protein>
<proteinExistence type="predicted"/>
<comment type="caution">
    <text evidence="1">The sequence shown here is derived from an EMBL/GenBank/DDBJ whole genome shotgun (WGS) entry which is preliminary data.</text>
</comment>
<gene>
    <name evidence="1" type="ORF">ABT39_MTgene4480</name>
</gene>
<keyword evidence="1" id="KW-0496">Mitochondrion</keyword>
<reference evidence="1" key="1">
    <citation type="journal article" date="2015" name="Genome Biol. Evol.">
        <title>Organellar Genomes of White Spruce (Picea glauca): Assembly and Annotation.</title>
        <authorList>
            <person name="Jackman S.D."/>
            <person name="Warren R.L."/>
            <person name="Gibb E.A."/>
            <person name="Vandervalk B.P."/>
            <person name="Mohamadi H."/>
            <person name="Chu J."/>
            <person name="Raymond A."/>
            <person name="Pleasance S."/>
            <person name="Coope R."/>
            <person name="Wildung M.R."/>
            <person name="Ritland C.E."/>
            <person name="Bousquet J."/>
            <person name="Jones S.J."/>
            <person name="Bohlmann J."/>
            <person name="Birol I."/>
        </authorList>
    </citation>
    <scope>NUCLEOTIDE SEQUENCE [LARGE SCALE GENOMIC DNA]</scope>
    <source>
        <tissue evidence="1">Flushing bud</tissue>
    </source>
</reference>
<name>A0A101M078_PICGL</name>
<sequence length="72" mass="8365">MHWIDCWNGYCLDSPSTLSLLSIFPYLGLPFPSRYGTTPFKRGRFLSLGLRFDPLRYDMIFYCLLPCPPSPI</sequence>
<evidence type="ECO:0000313" key="1">
    <source>
        <dbReference type="EMBL" id="KUM48465.1"/>
    </source>
</evidence>
<dbReference type="AlphaFoldDB" id="A0A101M078"/>